<dbReference type="GO" id="GO:0032259">
    <property type="term" value="P:methylation"/>
    <property type="evidence" value="ECO:0007669"/>
    <property type="project" value="UniProtKB-KW"/>
</dbReference>
<dbReference type="Proteomes" id="UP000647172">
    <property type="component" value="Unassembled WGS sequence"/>
</dbReference>
<dbReference type="InterPro" id="IPR007213">
    <property type="entry name" value="Ppm1/Ppm2/Tcmp"/>
</dbReference>
<dbReference type="EMBL" id="BOMQ01000074">
    <property type="protein sequence ID" value="GIE52702.1"/>
    <property type="molecule type" value="Genomic_DNA"/>
</dbReference>
<dbReference type="Pfam" id="PF04072">
    <property type="entry name" value="LCM"/>
    <property type="match status" value="1"/>
</dbReference>
<evidence type="ECO:0000256" key="6">
    <source>
        <dbReference type="RuleBase" id="RU362030"/>
    </source>
</evidence>
<dbReference type="GO" id="GO:0008168">
    <property type="term" value="F:methyltransferase activity"/>
    <property type="evidence" value="ECO:0007669"/>
    <property type="project" value="UniProtKB-UniRule"/>
</dbReference>
<dbReference type="InterPro" id="IPR029063">
    <property type="entry name" value="SAM-dependent_MTases_sf"/>
</dbReference>
<sequence length="273" mass="29728">METGQPSRTAFSAARYRAAHQLIEGGSIFSDPLAVPILGVPPDAEQAPHRRGLRLFIAARTRFAEDALAAAVRNGTRQLVVLGAGLDTFAYRNPWPELRVFEVDHPDTQAFKRARLAAAGIAVPGSLTYVPVDFERESLADRLVAEESAFFLWLGVVPYLSRAGYDETLSLIAATPRSEVVFDYAMPPSSMAPERRAALEARAARVASIGEPWRTYFLPGELAAELRARGFDELTDLGPAELAARWFGRPDVPRDTPGGHVIHARRSGVRPGG</sequence>
<dbReference type="RefSeq" id="WP_203774343.1">
    <property type="nucleotide sequence ID" value="NZ_BAAAYJ010000006.1"/>
</dbReference>
<comment type="caution">
    <text evidence="7">The sequence shown here is derived from an EMBL/GenBank/DDBJ whole genome shotgun (WGS) entry which is preliminary data.</text>
</comment>
<evidence type="ECO:0000256" key="2">
    <source>
        <dbReference type="ARBA" id="ARBA00008138"/>
    </source>
</evidence>
<protein>
    <recommendedName>
        <fullName evidence="6">S-adenosyl-L-methionine-dependent methyltransferase</fullName>
        <ecNumber evidence="6">2.1.1.-</ecNumber>
    </recommendedName>
</protein>
<dbReference type="AlphaFoldDB" id="A0A919MQ34"/>
<evidence type="ECO:0000256" key="1">
    <source>
        <dbReference type="ARBA" id="ARBA00003907"/>
    </source>
</evidence>
<keyword evidence="4" id="KW-0808">Transferase</keyword>
<keyword evidence="3 6" id="KW-0489">Methyltransferase</keyword>
<evidence type="ECO:0000256" key="3">
    <source>
        <dbReference type="ARBA" id="ARBA00022603"/>
    </source>
</evidence>
<dbReference type="NCBIfam" id="TIGR00027">
    <property type="entry name" value="mthyl_TIGR00027"/>
    <property type="match status" value="1"/>
</dbReference>
<dbReference type="SUPFAM" id="SSF53335">
    <property type="entry name" value="S-adenosyl-L-methionine-dependent methyltransferases"/>
    <property type="match status" value="1"/>
</dbReference>
<comment type="function">
    <text evidence="1 6">Exhibits S-adenosyl-L-methionine-dependent methyltransferase activity.</text>
</comment>
<dbReference type="PANTHER" id="PTHR43619:SF2">
    <property type="entry name" value="S-ADENOSYL-L-METHIONINE-DEPENDENT METHYLTRANSFERASES SUPERFAMILY PROTEIN"/>
    <property type="match status" value="1"/>
</dbReference>
<dbReference type="InterPro" id="IPR011610">
    <property type="entry name" value="SAM_mthyl_Trfase_ML2640-like"/>
</dbReference>
<gene>
    <name evidence="7" type="ORF">Ani05nite_62360</name>
</gene>
<evidence type="ECO:0000313" key="7">
    <source>
        <dbReference type="EMBL" id="GIE52702.1"/>
    </source>
</evidence>
<keyword evidence="8" id="KW-1185">Reference proteome</keyword>
<evidence type="ECO:0000256" key="5">
    <source>
        <dbReference type="ARBA" id="ARBA00022691"/>
    </source>
</evidence>
<accession>A0A919MQ34</accession>
<proteinExistence type="inferred from homology"/>
<evidence type="ECO:0000256" key="4">
    <source>
        <dbReference type="ARBA" id="ARBA00022679"/>
    </source>
</evidence>
<dbReference type="Gene3D" id="3.40.50.150">
    <property type="entry name" value="Vaccinia Virus protein VP39"/>
    <property type="match status" value="1"/>
</dbReference>
<dbReference type="EC" id="2.1.1.-" evidence="6"/>
<dbReference type="PANTHER" id="PTHR43619">
    <property type="entry name" value="S-ADENOSYL-L-METHIONINE-DEPENDENT METHYLTRANSFERASE YKTD-RELATED"/>
    <property type="match status" value="1"/>
</dbReference>
<reference evidence="7" key="1">
    <citation type="submission" date="2021-01" db="EMBL/GenBank/DDBJ databases">
        <title>Whole genome shotgun sequence of Actinoplanes nipponensis NBRC 14063.</title>
        <authorList>
            <person name="Komaki H."/>
            <person name="Tamura T."/>
        </authorList>
    </citation>
    <scope>NUCLEOTIDE SEQUENCE</scope>
    <source>
        <strain evidence="7">NBRC 14063</strain>
    </source>
</reference>
<keyword evidence="5 6" id="KW-0949">S-adenosyl-L-methionine</keyword>
<evidence type="ECO:0000313" key="8">
    <source>
        <dbReference type="Proteomes" id="UP000647172"/>
    </source>
</evidence>
<comment type="similarity">
    <text evidence="2 6">Belongs to the UPF0677 family.</text>
</comment>
<organism evidence="7 8">
    <name type="scientific">Actinoplanes nipponensis</name>
    <dbReference type="NCBI Taxonomy" id="135950"/>
    <lineage>
        <taxon>Bacteria</taxon>
        <taxon>Bacillati</taxon>
        <taxon>Actinomycetota</taxon>
        <taxon>Actinomycetes</taxon>
        <taxon>Micromonosporales</taxon>
        <taxon>Micromonosporaceae</taxon>
        <taxon>Actinoplanes</taxon>
    </lineage>
</organism>
<name>A0A919MQ34_9ACTN</name>